<gene>
    <name evidence="8" type="ORF">ACFSJS_03575</name>
</gene>
<feature type="transmembrane region" description="Helical" evidence="7">
    <location>
        <begin position="122"/>
        <end position="141"/>
    </location>
</feature>
<feature type="transmembrane region" description="Helical" evidence="7">
    <location>
        <begin position="343"/>
        <end position="364"/>
    </location>
</feature>
<accession>A0ABW4PFM8</accession>
<dbReference type="InterPro" id="IPR001851">
    <property type="entry name" value="ABC_transp_permease"/>
</dbReference>
<evidence type="ECO:0000256" key="3">
    <source>
        <dbReference type="ARBA" id="ARBA00022692"/>
    </source>
</evidence>
<evidence type="ECO:0000256" key="1">
    <source>
        <dbReference type="ARBA" id="ARBA00004651"/>
    </source>
</evidence>
<dbReference type="Proteomes" id="UP001597365">
    <property type="component" value="Unassembled WGS sequence"/>
</dbReference>
<name>A0ABW4PFM8_9ACTN</name>
<feature type="transmembrane region" description="Helical" evidence="7">
    <location>
        <begin position="148"/>
        <end position="170"/>
    </location>
</feature>
<comment type="subcellular location">
    <subcellularLocation>
        <location evidence="1">Cell membrane</location>
        <topology evidence="1">Multi-pass membrane protein</topology>
    </subcellularLocation>
</comment>
<proteinExistence type="predicted"/>
<feature type="transmembrane region" description="Helical" evidence="7">
    <location>
        <begin position="66"/>
        <end position="86"/>
    </location>
</feature>
<evidence type="ECO:0000256" key="7">
    <source>
        <dbReference type="SAM" id="Phobius"/>
    </source>
</evidence>
<evidence type="ECO:0000313" key="9">
    <source>
        <dbReference type="Proteomes" id="UP001597365"/>
    </source>
</evidence>
<dbReference type="Pfam" id="PF02653">
    <property type="entry name" value="BPD_transp_2"/>
    <property type="match status" value="1"/>
</dbReference>
<dbReference type="RefSeq" id="WP_380896522.1">
    <property type="nucleotide sequence ID" value="NZ_JBHUFU010000001.1"/>
</dbReference>
<dbReference type="InterPro" id="IPR043428">
    <property type="entry name" value="LivM-like"/>
</dbReference>
<keyword evidence="5 7" id="KW-0472">Membrane</keyword>
<evidence type="ECO:0000256" key="5">
    <source>
        <dbReference type="ARBA" id="ARBA00023136"/>
    </source>
</evidence>
<feature type="transmembrane region" description="Helical" evidence="7">
    <location>
        <begin position="253"/>
        <end position="273"/>
    </location>
</feature>
<keyword evidence="9" id="KW-1185">Reference proteome</keyword>
<keyword evidence="2" id="KW-1003">Cell membrane</keyword>
<evidence type="ECO:0000256" key="4">
    <source>
        <dbReference type="ARBA" id="ARBA00022989"/>
    </source>
</evidence>
<keyword evidence="4 7" id="KW-1133">Transmembrane helix</keyword>
<organism evidence="8 9">
    <name type="scientific">Streptomyces desertarenae</name>
    <dbReference type="NCBI Taxonomy" id="2666184"/>
    <lineage>
        <taxon>Bacteria</taxon>
        <taxon>Bacillati</taxon>
        <taxon>Actinomycetota</taxon>
        <taxon>Actinomycetes</taxon>
        <taxon>Kitasatosporales</taxon>
        <taxon>Streptomycetaceae</taxon>
        <taxon>Streptomyces</taxon>
    </lineage>
</organism>
<dbReference type="EMBL" id="JBHUFU010000001">
    <property type="protein sequence ID" value="MFD1828745.1"/>
    <property type="molecule type" value="Genomic_DNA"/>
</dbReference>
<reference evidence="9" key="1">
    <citation type="journal article" date="2019" name="Int. J. Syst. Evol. Microbiol.">
        <title>The Global Catalogue of Microorganisms (GCM) 10K type strain sequencing project: providing services to taxonomists for standard genome sequencing and annotation.</title>
        <authorList>
            <consortium name="The Broad Institute Genomics Platform"/>
            <consortium name="The Broad Institute Genome Sequencing Center for Infectious Disease"/>
            <person name="Wu L."/>
            <person name="Ma J."/>
        </authorList>
    </citation>
    <scope>NUCLEOTIDE SEQUENCE [LARGE SCALE GENOMIC DNA]</scope>
    <source>
        <strain evidence="9">CGMCC 4.7455</strain>
    </source>
</reference>
<evidence type="ECO:0000256" key="6">
    <source>
        <dbReference type="SAM" id="MobiDB-lite"/>
    </source>
</evidence>
<dbReference type="PANTHER" id="PTHR30482">
    <property type="entry name" value="HIGH-AFFINITY BRANCHED-CHAIN AMINO ACID TRANSPORT SYSTEM PERMEASE"/>
    <property type="match status" value="1"/>
</dbReference>
<feature type="region of interest" description="Disordered" evidence="6">
    <location>
        <begin position="1"/>
        <end position="28"/>
    </location>
</feature>
<evidence type="ECO:0000313" key="8">
    <source>
        <dbReference type="EMBL" id="MFD1828745.1"/>
    </source>
</evidence>
<feature type="transmembrane region" description="Helical" evidence="7">
    <location>
        <begin position="204"/>
        <end position="223"/>
    </location>
</feature>
<feature type="compositionally biased region" description="Polar residues" evidence="6">
    <location>
        <begin position="1"/>
        <end position="11"/>
    </location>
</feature>
<feature type="transmembrane region" description="Helical" evidence="7">
    <location>
        <begin position="36"/>
        <end position="54"/>
    </location>
</feature>
<keyword evidence="3 7" id="KW-0812">Transmembrane</keyword>
<feature type="transmembrane region" description="Helical" evidence="7">
    <location>
        <begin position="93"/>
        <end position="110"/>
    </location>
</feature>
<protein>
    <submittedName>
        <fullName evidence="8">Branched-chain amino acid ABC transporter permease</fullName>
    </submittedName>
</protein>
<dbReference type="CDD" id="cd06581">
    <property type="entry name" value="TM_PBP1_LivM_like"/>
    <property type="match status" value="1"/>
</dbReference>
<sequence length="379" mass="38466">MTAPSTPTASPAGTGADPAPPRSPAASAARPRWRGLAAPAAVLAVLALLPYSALEVPVLLDGPVNSPGSLQLLALCLVFGGLALGYDLMFGRTGLLSFGHALYVAGGAYGTRLAMSELGLDLLPAVLLALAGGAAAAVLLGAVSLRGLALGGIGFAMVTLAFAQAGSIWVQRNPGGLTGGEEGLPLPTDGVPAALVGVQNTAHVYWLALAYLALVAAVVWTAVSRPVGRIWQAVRDNEQRVAVLGHDPFRHKLGVFVLASVLGVLGGAVHLLVTAGATPHSSTPQFTLTLLVMVVLGGSGTRWGPVLGGVLFTFLDQRLAVLASSEQVHGLPEFLRAPLSEPMVVLGTLFVVAVYAAPGGVASVRRPLPWRRTGKGAGG</sequence>
<comment type="caution">
    <text evidence="8">The sequence shown here is derived from an EMBL/GenBank/DDBJ whole genome shotgun (WGS) entry which is preliminary data.</text>
</comment>
<dbReference type="PANTHER" id="PTHR30482:SF17">
    <property type="entry name" value="ABC TRANSPORTER ATP-BINDING PROTEIN"/>
    <property type="match status" value="1"/>
</dbReference>
<evidence type="ECO:0000256" key="2">
    <source>
        <dbReference type="ARBA" id="ARBA00022475"/>
    </source>
</evidence>